<feature type="domain" description="Matrin-type" evidence="7">
    <location>
        <begin position="266"/>
        <end position="297"/>
    </location>
</feature>
<dbReference type="STRING" id="409849.ENSPMGP00000003408"/>
<evidence type="ECO:0000256" key="5">
    <source>
        <dbReference type="ARBA" id="ARBA00023242"/>
    </source>
</evidence>
<feature type="compositionally biased region" description="Basic and acidic residues" evidence="6">
    <location>
        <begin position="190"/>
        <end position="201"/>
    </location>
</feature>
<dbReference type="PROSITE" id="PS50171">
    <property type="entry name" value="ZF_MATRIN"/>
    <property type="match status" value="1"/>
</dbReference>
<evidence type="ECO:0000313" key="9">
    <source>
        <dbReference type="Proteomes" id="UP000261520"/>
    </source>
</evidence>
<feature type="compositionally biased region" description="Basic and acidic residues" evidence="6">
    <location>
        <begin position="149"/>
        <end position="161"/>
    </location>
</feature>
<dbReference type="PANTHER" id="PTHR15592">
    <property type="entry name" value="MATRIN 3/NUCLEAR PROTEIN 220-RELATED"/>
    <property type="match status" value="1"/>
</dbReference>
<dbReference type="Ensembl" id="ENSPMGT00000003611.1">
    <property type="protein sequence ID" value="ENSPMGP00000003408.1"/>
    <property type="gene ID" value="ENSPMGG00000002940.1"/>
</dbReference>
<dbReference type="GO" id="GO:0008270">
    <property type="term" value="F:zinc ion binding"/>
    <property type="evidence" value="ECO:0007669"/>
    <property type="project" value="UniProtKB-KW"/>
</dbReference>
<evidence type="ECO:0000256" key="6">
    <source>
        <dbReference type="SAM" id="MobiDB-lite"/>
    </source>
</evidence>
<dbReference type="Gene3D" id="3.30.70.330">
    <property type="match status" value="1"/>
</dbReference>
<comment type="subcellular location">
    <subcellularLocation>
        <location evidence="1">Nucleus</location>
    </subcellularLocation>
</comment>
<evidence type="ECO:0000256" key="2">
    <source>
        <dbReference type="ARBA" id="ARBA00022723"/>
    </source>
</evidence>
<keyword evidence="3" id="KW-0863">Zinc-finger</keyword>
<keyword evidence="5" id="KW-0539">Nucleus</keyword>
<organism evidence="8 9">
    <name type="scientific">Periophthalmus magnuspinnatus</name>
    <dbReference type="NCBI Taxonomy" id="409849"/>
    <lineage>
        <taxon>Eukaryota</taxon>
        <taxon>Metazoa</taxon>
        <taxon>Chordata</taxon>
        <taxon>Craniata</taxon>
        <taxon>Vertebrata</taxon>
        <taxon>Euteleostomi</taxon>
        <taxon>Actinopterygii</taxon>
        <taxon>Neopterygii</taxon>
        <taxon>Teleostei</taxon>
        <taxon>Neoteleostei</taxon>
        <taxon>Acanthomorphata</taxon>
        <taxon>Gobiaria</taxon>
        <taxon>Gobiiformes</taxon>
        <taxon>Gobioidei</taxon>
        <taxon>Gobiidae</taxon>
        <taxon>Oxudercinae</taxon>
        <taxon>Periophthalmus</taxon>
    </lineage>
</organism>
<dbReference type="InterPro" id="IPR035979">
    <property type="entry name" value="RBD_domain_sf"/>
</dbReference>
<evidence type="ECO:0000313" key="8">
    <source>
        <dbReference type="Ensembl" id="ENSPMGP00000003408.1"/>
    </source>
</evidence>
<dbReference type="Proteomes" id="UP000261520">
    <property type="component" value="Unplaced"/>
</dbReference>
<reference evidence="8" key="2">
    <citation type="submission" date="2025-09" db="UniProtKB">
        <authorList>
            <consortium name="Ensembl"/>
        </authorList>
    </citation>
    <scope>IDENTIFICATION</scope>
</reference>
<keyword evidence="2" id="KW-0479">Metal-binding</keyword>
<feature type="compositionally biased region" description="Polar residues" evidence="6">
    <location>
        <begin position="235"/>
        <end position="244"/>
    </location>
</feature>
<feature type="region of interest" description="Disordered" evidence="6">
    <location>
        <begin position="228"/>
        <end position="248"/>
    </location>
</feature>
<keyword evidence="4" id="KW-0862">Zinc</keyword>
<dbReference type="InterPro" id="IPR000690">
    <property type="entry name" value="Matrin/U1-C_Znf_C2H2"/>
</dbReference>
<dbReference type="SMART" id="SM00451">
    <property type="entry name" value="ZnF_U1"/>
    <property type="match status" value="1"/>
</dbReference>
<sequence length="313" mass="35826">KVNSPCSNPLSYCFSASAAALWTAPVRRVCSQEMSRLHVSEGCSQKVTLSPFLQSFPPRKGTVGRVVHICNLPEGSCTENDVINLGLPFGKVTNYILMRSTHQERGGTRDWHPQRMSYRNMEDSYYTKEQMYKPPRPPYQRHDLKSKRRDADYHRPRHSELDTSSEPPRAEDKRSSPERGRSKKTSKKHSSAERHSKERNTEQTVSNCYSAGPCTRFGLLKLILLQERHSKEKSATPQRSTPPKETNDHEKVECVSIVFIVPQAGFYCKLCSLFYTSEEMAKAAHCRSVVHYRNLQKYLSHLAEESLLGQFTQ</sequence>
<evidence type="ECO:0000256" key="4">
    <source>
        <dbReference type="ARBA" id="ARBA00022833"/>
    </source>
</evidence>
<feature type="region of interest" description="Disordered" evidence="6">
    <location>
        <begin position="129"/>
        <end position="205"/>
    </location>
</feature>
<proteinExistence type="predicted"/>
<evidence type="ECO:0000259" key="7">
    <source>
        <dbReference type="PROSITE" id="PS50171"/>
    </source>
</evidence>
<feature type="compositionally biased region" description="Basic and acidic residues" evidence="6">
    <location>
        <begin position="168"/>
        <end position="180"/>
    </location>
</feature>
<dbReference type="GO" id="GO:0005634">
    <property type="term" value="C:nucleus"/>
    <property type="evidence" value="ECO:0007669"/>
    <property type="project" value="UniProtKB-SubCell"/>
</dbReference>
<reference evidence="8" key="1">
    <citation type="submission" date="2025-08" db="UniProtKB">
        <authorList>
            <consortium name="Ensembl"/>
        </authorList>
    </citation>
    <scope>IDENTIFICATION</scope>
</reference>
<dbReference type="InterPro" id="IPR012677">
    <property type="entry name" value="Nucleotide-bd_a/b_plait_sf"/>
</dbReference>
<dbReference type="SUPFAM" id="SSF54928">
    <property type="entry name" value="RNA-binding domain, RBD"/>
    <property type="match status" value="1"/>
</dbReference>
<accession>A0A3B3ZFP9</accession>
<protein>
    <recommendedName>
        <fullName evidence="7">Matrin-type domain-containing protein</fullName>
    </recommendedName>
</protein>
<evidence type="ECO:0000256" key="1">
    <source>
        <dbReference type="ARBA" id="ARBA00004123"/>
    </source>
</evidence>
<name>A0A3B3ZFP9_9GOBI</name>
<dbReference type="GO" id="GO:0003676">
    <property type="term" value="F:nucleic acid binding"/>
    <property type="evidence" value="ECO:0007669"/>
    <property type="project" value="InterPro"/>
</dbReference>
<dbReference type="InterPro" id="IPR003604">
    <property type="entry name" value="Matrin/U1-like-C_Znf_C2H2"/>
</dbReference>
<evidence type="ECO:0000256" key="3">
    <source>
        <dbReference type="ARBA" id="ARBA00022771"/>
    </source>
</evidence>
<keyword evidence="9" id="KW-1185">Reference proteome</keyword>
<dbReference type="AlphaFoldDB" id="A0A3B3ZFP9"/>